<dbReference type="AlphaFoldDB" id="A0A8H5G4X1"/>
<dbReference type="EMBL" id="JAACJO010000005">
    <property type="protein sequence ID" value="KAF5358534.1"/>
    <property type="molecule type" value="Genomic_DNA"/>
</dbReference>
<keyword evidence="5" id="KW-1185">Reference proteome</keyword>
<feature type="region of interest" description="Disordered" evidence="2">
    <location>
        <begin position="1"/>
        <end position="48"/>
    </location>
</feature>
<dbReference type="SUPFAM" id="SSF52833">
    <property type="entry name" value="Thioredoxin-like"/>
    <property type="match status" value="1"/>
</dbReference>
<gene>
    <name evidence="4" type="ORF">D9756_001948</name>
</gene>
<dbReference type="GO" id="GO:0006457">
    <property type="term" value="P:protein folding"/>
    <property type="evidence" value="ECO:0007669"/>
    <property type="project" value="TreeGrafter"/>
</dbReference>
<evidence type="ECO:0000256" key="2">
    <source>
        <dbReference type="SAM" id="MobiDB-lite"/>
    </source>
</evidence>
<evidence type="ECO:0000313" key="5">
    <source>
        <dbReference type="Proteomes" id="UP000559027"/>
    </source>
</evidence>
<dbReference type="Pfam" id="PF02114">
    <property type="entry name" value="Phosducin"/>
    <property type="match status" value="1"/>
</dbReference>
<accession>A0A8H5G4X1</accession>
<sequence length="267" mass="30445">MSINPNEDTEFNDALRKHGILPPRPKTPPSPSPPPSPSLEDRLDDLDDAELLELEEKAKNDETERRIRAYHEQRLEAQKNEALRARFGRVYPIGRDDYTREVTDASKANEPGDDEERGTGVICFLYKDGILRSDRTFQQIRTLAQKYPRTKFVSIVGDKCIPNLPDARVPMLIIYRKGDIRNQIISWGADRERSLEELEAMLIMSSAIDPPEKPPPGSRRRDSDESEDEGEDASSRMRSKVASTNARAQKNVRSSRDDSDSEFEFDI</sequence>
<comment type="caution">
    <text evidence="4">The sequence shown here is derived from an EMBL/GenBank/DDBJ whole genome shotgun (WGS) entry which is preliminary data.</text>
</comment>
<dbReference type="PANTHER" id="PTHR45809">
    <property type="entry name" value="VIRAL IAP-ASSOCIATED FACTOR HOMOLOG"/>
    <property type="match status" value="1"/>
</dbReference>
<dbReference type="InterPro" id="IPR036249">
    <property type="entry name" value="Thioredoxin-like_sf"/>
</dbReference>
<dbReference type="InterPro" id="IPR024253">
    <property type="entry name" value="Phosducin_thioredoxin-like_dom"/>
</dbReference>
<name>A0A8H5G4X1_9AGAR</name>
<dbReference type="OrthoDB" id="45518at2759"/>
<dbReference type="InterPro" id="IPR051498">
    <property type="entry name" value="Phosducin-like_chap/apop_reg"/>
</dbReference>
<dbReference type="Proteomes" id="UP000559027">
    <property type="component" value="Unassembled WGS sequence"/>
</dbReference>
<dbReference type="GO" id="GO:0005737">
    <property type="term" value="C:cytoplasm"/>
    <property type="evidence" value="ECO:0007669"/>
    <property type="project" value="TreeGrafter"/>
</dbReference>
<proteinExistence type="inferred from homology"/>
<feature type="domain" description="Phosducin" evidence="3">
    <location>
        <begin position="53"/>
        <end position="186"/>
    </location>
</feature>
<dbReference type="Gene3D" id="3.40.30.10">
    <property type="entry name" value="Glutaredoxin"/>
    <property type="match status" value="1"/>
</dbReference>
<evidence type="ECO:0000256" key="1">
    <source>
        <dbReference type="ARBA" id="ARBA00009686"/>
    </source>
</evidence>
<evidence type="ECO:0000259" key="3">
    <source>
        <dbReference type="Pfam" id="PF02114"/>
    </source>
</evidence>
<organism evidence="4 5">
    <name type="scientific">Leucocoprinus leucothites</name>
    <dbReference type="NCBI Taxonomy" id="201217"/>
    <lineage>
        <taxon>Eukaryota</taxon>
        <taxon>Fungi</taxon>
        <taxon>Dikarya</taxon>
        <taxon>Basidiomycota</taxon>
        <taxon>Agaricomycotina</taxon>
        <taxon>Agaricomycetes</taxon>
        <taxon>Agaricomycetidae</taxon>
        <taxon>Agaricales</taxon>
        <taxon>Agaricineae</taxon>
        <taxon>Agaricaceae</taxon>
        <taxon>Leucocoprinus</taxon>
    </lineage>
</organism>
<feature type="region of interest" description="Disordered" evidence="2">
    <location>
        <begin position="205"/>
        <end position="267"/>
    </location>
</feature>
<evidence type="ECO:0000313" key="4">
    <source>
        <dbReference type="EMBL" id="KAF5358534.1"/>
    </source>
</evidence>
<comment type="similarity">
    <text evidence="1">Belongs to the phosducin family.</text>
</comment>
<feature type="compositionally biased region" description="Pro residues" evidence="2">
    <location>
        <begin position="22"/>
        <end position="37"/>
    </location>
</feature>
<dbReference type="PANTHER" id="PTHR45809:SF3">
    <property type="entry name" value="VIRAL IAP-ASSOCIATED FACTOR HOMOLOG"/>
    <property type="match status" value="1"/>
</dbReference>
<reference evidence="4 5" key="1">
    <citation type="journal article" date="2020" name="ISME J.">
        <title>Uncovering the hidden diversity of litter-decomposition mechanisms in mushroom-forming fungi.</title>
        <authorList>
            <person name="Floudas D."/>
            <person name="Bentzer J."/>
            <person name="Ahren D."/>
            <person name="Johansson T."/>
            <person name="Persson P."/>
            <person name="Tunlid A."/>
        </authorList>
    </citation>
    <scope>NUCLEOTIDE SEQUENCE [LARGE SCALE GENOMIC DNA]</scope>
    <source>
        <strain evidence="4 5">CBS 146.42</strain>
    </source>
</reference>
<feature type="compositionally biased region" description="Polar residues" evidence="2">
    <location>
        <begin position="241"/>
        <end position="252"/>
    </location>
</feature>
<protein>
    <recommendedName>
        <fullName evidence="3">Phosducin domain-containing protein</fullName>
    </recommendedName>
</protein>